<keyword evidence="4 6" id="KW-0472">Membrane</keyword>
<comment type="subcellular location">
    <subcellularLocation>
        <location evidence="1">Cell membrane</location>
        <topology evidence="1">Multi-pass membrane protein</topology>
    </subcellularLocation>
</comment>
<comment type="caution">
    <text evidence="9">The sequence shown here is derived from an EMBL/GenBank/DDBJ whole genome shotgun (WGS) entry which is preliminary data.</text>
</comment>
<evidence type="ECO:0000259" key="7">
    <source>
        <dbReference type="PROSITE" id="PS50893"/>
    </source>
</evidence>
<dbReference type="GO" id="GO:0016887">
    <property type="term" value="F:ATP hydrolysis activity"/>
    <property type="evidence" value="ECO:0007669"/>
    <property type="project" value="InterPro"/>
</dbReference>
<dbReference type="Gene3D" id="3.40.50.300">
    <property type="entry name" value="P-loop containing nucleotide triphosphate hydrolases"/>
    <property type="match status" value="2"/>
</dbReference>
<feature type="transmembrane region" description="Helical" evidence="6">
    <location>
        <begin position="106"/>
        <end position="124"/>
    </location>
</feature>
<dbReference type="PANTHER" id="PTHR43394:SF1">
    <property type="entry name" value="ATP-BINDING CASSETTE SUB-FAMILY B MEMBER 10, MITOCHONDRIAL"/>
    <property type="match status" value="1"/>
</dbReference>
<proteinExistence type="predicted"/>
<dbReference type="InterPro" id="IPR011527">
    <property type="entry name" value="ABC1_TM_dom"/>
</dbReference>
<feature type="region of interest" description="Disordered" evidence="5">
    <location>
        <begin position="906"/>
        <end position="926"/>
    </location>
</feature>
<evidence type="ECO:0000256" key="5">
    <source>
        <dbReference type="SAM" id="MobiDB-lite"/>
    </source>
</evidence>
<keyword evidence="2 6" id="KW-0812">Transmembrane</keyword>
<protein>
    <submittedName>
        <fullName evidence="9">ABC transporter ATP-binding protein</fullName>
    </submittedName>
</protein>
<dbReference type="InterPro" id="IPR039421">
    <property type="entry name" value="Type_1_exporter"/>
</dbReference>
<accession>A0AAE3D271</accession>
<evidence type="ECO:0000313" key="9">
    <source>
        <dbReference type="EMBL" id="MBW8638857.1"/>
    </source>
</evidence>
<dbReference type="SUPFAM" id="SSF52540">
    <property type="entry name" value="P-loop containing nucleoside triphosphate hydrolases"/>
    <property type="match status" value="1"/>
</dbReference>
<dbReference type="PANTHER" id="PTHR43394">
    <property type="entry name" value="ATP-DEPENDENT PERMEASE MDL1, MITOCHONDRIAL"/>
    <property type="match status" value="1"/>
</dbReference>
<dbReference type="EMBL" id="JAICBX010000003">
    <property type="protein sequence ID" value="MBW8638857.1"/>
    <property type="molecule type" value="Genomic_DNA"/>
</dbReference>
<keyword evidence="10" id="KW-1185">Reference proteome</keyword>
<feature type="domain" description="ABC transmembrane type-1" evidence="8">
    <location>
        <begin position="133"/>
        <end position="333"/>
    </location>
</feature>
<evidence type="ECO:0000256" key="2">
    <source>
        <dbReference type="ARBA" id="ARBA00022692"/>
    </source>
</evidence>
<keyword evidence="9" id="KW-0067">ATP-binding</keyword>
<evidence type="ECO:0000256" key="4">
    <source>
        <dbReference type="ARBA" id="ARBA00023136"/>
    </source>
</evidence>
<dbReference type="Pfam" id="PF00664">
    <property type="entry name" value="ABC_membrane"/>
    <property type="match status" value="1"/>
</dbReference>
<sequence length="926" mass="104308">MNAHSRDHNTHPRPSTELEPSLLKYIWKNSRNDQVWMLVVILVSMIPYYMTLDLPKSIVNGPIQGNGFENPGATSKFLEFYLPYGDAIFGQPVLLFGGFELDRIGLLFALSFMFIFLVAVNGQFKRYINTFKGRMGERMLRRMRYELFDRVLRYPLRHFRQVKSSEVSSMIVNEVEPMGEFIGDAYTQPLLMGGQAITGFGFIAVQNIYLGILTLVVIGFQAVIIPRMRRRLIALGRERQIKSRELAGRLGEIVDGIQDVHTNDTTNFERATISSRLSNLFFIRFEIYQRKFSIKFFSNMLIQFLAFLFYAVGGYMAIRGSLDIGQLVAVIAAYKDLPGPIRGLLDYDQRRLTAEARYNQVVEQFSVPNLQDPDMQSLPEGEVPHFSSGYTLSNVQVMDDSGNRLLDGVTTKIDIGERVVLLSNSSEPLSVFAKTLARVTDISSGKLTIDGKEVDALPEYLAGRRISYVDSSTFFPQGTIYETLTYVLKNHPPELSEEEAKNYEMTKLEITEAKRTANSLLNAEVDWIDYGKAGVSNQIELDAEIYRILSDLAMQKDIVAFGLRATVNAEENEEFCKGILEARNEFRSSYTELGLENSVETFEYDSYNNFANIGENLLFGTSSDPDYEPENLPSNKMIRKLLASEGLEEPLFSMGKEVAETTVELFSGLSEENPFFDQLEYLKPQELPEYNEAISRVASAKYKDISEKDKKRFLRLAFTYTESRHRLGLLDDELMDKIVAARKALRQELEELPENPVNFYDPGAYMSSASVLDNVLLGRISSTMAGAEDAVTEAILRILDELELQGSVFRIGLNFNIGSGGKRMSETQRQKMHVARAILKNPDVLIANQPLSGVDPQSQRRILESILERAKKSENGGPAIIWAPTDQSVATLFDRGLMFEGNKIAGDDKPGKLLDDSKNESELAGA</sequence>
<dbReference type="InterPro" id="IPR003439">
    <property type="entry name" value="ABC_transporter-like_ATP-bd"/>
</dbReference>
<gene>
    <name evidence="9" type="ORF">K1W69_16795</name>
</gene>
<keyword evidence="3 6" id="KW-1133">Transmembrane helix</keyword>
<evidence type="ECO:0000256" key="3">
    <source>
        <dbReference type="ARBA" id="ARBA00022989"/>
    </source>
</evidence>
<dbReference type="PROSITE" id="PS50929">
    <property type="entry name" value="ABC_TM1F"/>
    <property type="match status" value="1"/>
</dbReference>
<organism evidence="9 10">
    <name type="scientific">Flavimaribacter sediminis</name>
    <dbReference type="NCBI Taxonomy" id="2865987"/>
    <lineage>
        <taxon>Bacteria</taxon>
        <taxon>Pseudomonadati</taxon>
        <taxon>Pseudomonadota</taxon>
        <taxon>Alphaproteobacteria</taxon>
        <taxon>Hyphomicrobiales</taxon>
        <taxon>Rhizobiaceae</taxon>
        <taxon>Flavimaribacter</taxon>
    </lineage>
</organism>
<feature type="transmembrane region" description="Helical" evidence="6">
    <location>
        <begin position="35"/>
        <end position="52"/>
    </location>
</feature>
<feature type="transmembrane region" description="Helical" evidence="6">
    <location>
        <begin position="80"/>
        <end position="99"/>
    </location>
</feature>
<dbReference type="InterPro" id="IPR027417">
    <property type="entry name" value="P-loop_NTPase"/>
</dbReference>
<dbReference type="CDD" id="cd07346">
    <property type="entry name" value="ABC_6TM_exporters"/>
    <property type="match status" value="1"/>
</dbReference>
<dbReference type="Gene3D" id="1.20.1560.10">
    <property type="entry name" value="ABC transporter type 1, transmembrane domain"/>
    <property type="match status" value="1"/>
</dbReference>
<dbReference type="Proteomes" id="UP001196509">
    <property type="component" value="Unassembled WGS sequence"/>
</dbReference>
<dbReference type="GO" id="GO:0005886">
    <property type="term" value="C:plasma membrane"/>
    <property type="evidence" value="ECO:0007669"/>
    <property type="project" value="UniProtKB-SubCell"/>
</dbReference>
<evidence type="ECO:0000256" key="6">
    <source>
        <dbReference type="SAM" id="Phobius"/>
    </source>
</evidence>
<evidence type="ECO:0000313" key="10">
    <source>
        <dbReference type="Proteomes" id="UP001196509"/>
    </source>
</evidence>
<reference evidence="9" key="1">
    <citation type="submission" date="2021-08" db="EMBL/GenBank/DDBJ databases">
        <title>Hoeflea bacterium WL0058 sp. nov., isolated from the sediment.</title>
        <authorList>
            <person name="Wang L."/>
            <person name="Zhang D."/>
        </authorList>
    </citation>
    <scope>NUCLEOTIDE SEQUENCE</scope>
    <source>
        <strain evidence="9">WL0058</strain>
    </source>
</reference>
<evidence type="ECO:0000256" key="1">
    <source>
        <dbReference type="ARBA" id="ARBA00004651"/>
    </source>
</evidence>
<feature type="transmembrane region" description="Helical" evidence="6">
    <location>
        <begin position="296"/>
        <end position="318"/>
    </location>
</feature>
<feature type="domain" description="ABC transporter" evidence="7">
    <location>
        <begin position="669"/>
        <end position="926"/>
    </location>
</feature>
<evidence type="ECO:0000259" key="8">
    <source>
        <dbReference type="PROSITE" id="PS50929"/>
    </source>
</evidence>
<dbReference type="AlphaFoldDB" id="A0AAE3D271"/>
<dbReference type="InterPro" id="IPR036640">
    <property type="entry name" value="ABC1_TM_sf"/>
</dbReference>
<dbReference type="GO" id="GO:0015421">
    <property type="term" value="F:ABC-type oligopeptide transporter activity"/>
    <property type="evidence" value="ECO:0007669"/>
    <property type="project" value="TreeGrafter"/>
</dbReference>
<keyword evidence="9" id="KW-0547">Nucleotide-binding</keyword>
<dbReference type="GO" id="GO:0005524">
    <property type="term" value="F:ATP binding"/>
    <property type="evidence" value="ECO:0007669"/>
    <property type="project" value="UniProtKB-KW"/>
</dbReference>
<name>A0AAE3D271_9HYPH</name>
<dbReference type="PROSITE" id="PS50893">
    <property type="entry name" value="ABC_TRANSPORTER_2"/>
    <property type="match status" value="1"/>
</dbReference>
<dbReference type="SUPFAM" id="SSF90123">
    <property type="entry name" value="ABC transporter transmembrane region"/>
    <property type="match status" value="1"/>
</dbReference>
<dbReference type="RefSeq" id="WP_220229580.1">
    <property type="nucleotide sequence ID" value="NZ_JAICBX010000003.1"/>
</dbReference>
<feature type="transmembrane region" description="Helical" evidence="6">
    <location>
        <begin position="200"/>
        <end position="225"/>
    </location>
</feature>